<evidence type="ECO:0008006" key="3">
    <source>
        <dbReference type="Google" id="ProtNLM"/>
    </source>
</evidence>
<proteinExistence type="predicted"/>
<dbReference type="Proteomes" id="UP000234237">
    <property type="component" value="Chromosome"/>
</dbReference>
<name>A0A2K9IXR2_9BACI</name>
<dbReference type="KEGG" id="vpn:A21D_01102"/>
<accession>A0A2K9IXR2</accession>
<dbReference type="STRING" id="302167.GCA_900166595_04012"/>
<dbReference type="Pfam" id="PF10978">
    <property type="entry name" value="DUF2785"/>
    <property type="match status" value="1"/>
</dbReference>
<reference evidence="2" key="1">
    <citation type="submission" date="2016-11" db="EMBL/GenBank/DDBJ databases">
        <title>Complete genome sequence of Virgibacillus pantothenticus 21D, a halophilic bacterium isolated from the deep hypersaline anoxic basin Discovery in the Mediterranean Sea.</title>
        <authorList>
            <person name="Zeaiter Z."/>
            <person name="Booth J.M."/>
            <person name="Prosdocimi E.M."/>
            <person name="Mapelli F."/>
            <person name="Fusi M."/>
            <person name="Daffonchio D."/>
            <person name="Borin S."/>
            <person name="Crotti E."/>
        </authorList>
    </citation>
    <scope>NUCLEOTIDE SEQUENCE [LARGE SCALE GENOMIC DNA]</scope>
    <source>
        <strain evidence="2">21D</strain>
    </source>
</reference>
<dbReference type="InterPro" id="IPR021247">
    <property type="entry name" value="DUF2785"/>
</dbReference>
<organism evidence="1 2">
    <name type="scientific">Virgibacillus dokdonensis</name>
    <dbReference type="NCBI Taxonomy" id="302167"/>
    <lineage>
        <taxon>Bacteria</taxon>
        <taxon>Bacillati</taxon>
        <taxon>Bacillota</taxon>
        <taxon>Bacilli</taxon>
        <taxon>Bacillales</taxon>
        <taxon>Bacillaceae</taxon>
        <taxon>Virgibacillus</taxon>
    </lineage>
</organism>
<evidence type="ECO:0000313" key="2">
    <source>
        <dbReference type="Proteomes" id="UP000234237"/>
    </source>
</evidence>
<dbReference type="AlphaFoldDB" id="A0A2K9IXR2"/>
<gene>
    <name evidence="1" type="ORF">A21D_01102</name>
</gene>
<sequence length="273" mass="32030">MRGDRVGTYLHRMQDFLDIDTYCFSDDQLDSLLEEMLDNIGHTDPEIRDDLIYNSFVKLILKDYVTKEQTIYILQKCMSEQYLFFNIEDKTIGDSVFTRSFSALVIATILYKDATTRNLSSELVLHAIHVGIEYLLLEQDYRGYVKEKGWAHSIAHGSDLLATCVLHPEFAASQTKACLHAIRKCVLVEYPYIDEEDERLIQVMEALIKKGMKDIELRNWIADLEVELHLPHKRYRIEWNVKRFCYSLYIALLQHREFSASKQAILDKYQQNN</sequence>
<dbReference type="EMBL" id="CP018622">
    <property type="protein sequence ID" value="AUJ24214.1"/>
    <property type="molecule type" value="Genomic_DNA"/>
</dbReference>
<protein>
    <recommendedName>
        <fullName evidence="3">DUF2785 domain-containing protein</fullName>
    </recommendedName>
</protein>
<evidence type="ECO:0000313" key="1">
    <source>
        <dbReference type="EMBL" id="AUJ24214.1"/>
    </source>
</evidence>